<gene>
    <name evidence="3" type="ORF">ACFO3U_11720</name>
</gene>
<dbReference type="PROSITE" id="PS51257">
    <property type="entry name" value="PROKAR_LIPOPROTEIN"/>
    <property type="match status" value="1"/>
</dbReference>
<feature type="chain" id="PRO_5047303771" evidence="1">
    <location>
        <begin position="29"/>
        <end position="164"/>
    </location>
</feature>
<dbReference type="PANTHER" id="PTHR31157">
    <property type="entry name" value="SCP DOMAIN-CONTAINING PROTEIN"/>
    <property type="match status" value="1"/>
</dbReference>
<evidence type="ECO:0000256" key="1">
    <source>
        <dbReference type="SAM" id="SignalP"/>
    </source>
</evidence>
<dbReference type="PANTHER" id="PTHR31157:SF1">
    <property type="entry name" value="SCP DOMAIN-CONTAINING PROTEIN"/>
    <property type="match status" value="1"/>
</dbReference>
<feature type="signal peptide" evidence="1">
    <location>
        <begin position="1"/>
        <end position="28"/>
    </location>
</feature>
<comment type="caution">
    <text evidence="3">The sequence shown here is derived from an EMBL/GenBank/DDBJ whole genome shotgun (WGS) entry which is preliminary data.</text>
</comment>
<accession>A0ABV9P7D3</accession>
<dbReference type="Proteomes" id="UP001595885">
    <property type="component" value="Unassembled WGS sequence"/>
</dbReference>
<protein>
    <submittedName>
        <fullName evidence="3">CAP domain-containing protein</fullName>
    </submittedName>
</protein>
<dbReference type="EMBL" id="JBHSGW010000027">
    <property type="protein sequence ID" value="MFC4740660.1"/>
    <property type="molecule type" value="Genomic_DNA"/>
</dbReference>
<name>A0ABV9P7D3_9FLAO</name>
<reference evidence="4" key="1">
    <citation type="journal article" date="2019" name="Int. J. Syst. Evol. Microbiol.">
        <title>The Global Catalogue of Microorganisms (GCM) 10K type strain sequencing project: providing services to taxonomists for standard genome sequencing and annotation.</title>
        <authorList>
            <consortium name="The Broad Institute Genomics Platform"/>
            <consortium name="The Broad Institute Genome Sequencing Center for Infectious Disease"/>
            <person name="Wu L."/>
            <person name="Ma J."/>
        </authorList>
    </citation>
    <scope>NUCLEOTIDE SEQUENCE [LARGE SCALE GENOMIC DNA]</scope>
    <source>
        <strain evidence="4">CCUG 50349</strain>
    </source>
</reference>
<proteinExistence type="predicted"/>
<dbReference type="Pfam" id="PF00188">
    <property type="entry name" value="CAP"/>
    <property type="match status" value="1"/>
</dbReference>
<evidence type="ECO:0000259" key="2">
    <source>
        <dbReference type="Pfam" id="PF00188"/>
    </source>
</evidence>
<keyword evidence="4" id="KW-1185">Reference proteome</keyword>
<sequence length="164" mass="18648">MNAKFFRIFTIVAIVLFTTVSCSTPEEASIESVEVVQFYEYNEAENETLDLINRYRDSVGLSTLEKINHISYKSYEHTEYMVETNIVGHDNFAERQANLHTALGALKVGENVAFNYSSPKSAVKAWIKSASHKANLDGDYTHFGISIRENESGQKFYTNIFIKK</sequence>
<feature type="domain" description="SCP" evidence="2">
    <location>
        <begin position="49"/>
        <end position="158"/>
    </location>
</feature>
<organism evidence="3 4">
    <name type="scientific">Flavobacterium ponti</name>
    <dbReference type="NCBI Taxonomy" id="665133"/>
    <lineage>
        <taxon>Bacteria</taxon>
        <taxon>Pseudomonadati</taxon>
        <taxon>Bacteroidota</taxon>
        <taxon>Flavobacteriia</taxon>
        <taxon>Flavobacteriales</taxon>
        <taxon>Flavobacteriaceae</taxon>
        <taxon>Flavobacterium</taxon>
    </lineage>
</organism>
<dbReference type="RefSeq" id="WP_379742487.1">
    <property type="nucleotide sequence ID" value="NZ_JBHSGW010000027.1"/>
</dbReference>
<dbReference type="SUPFAM" id="SSF55797">
    <property type="entry name" value="PR-1-like"/>
    <property type="match status" value="1"/>
</dbReference>
<dbReference type="InterPro" id="IPR014044">
    <property type="entry name" value="CAP_dom"/>
</dbReference>
<dbReference type="InterPro" id="IPR035940">
    <property type="entry name" value="CAP_sf"/>
</dbReference>
<keyword evidence="1" id="KW-0732">Signal</keyword>
<evidence type="ECO:0000313" key="4">
    <source>
        <dbReference type="Proteomes" id="UP001595885"/>
    </source>
</evidence>
<dbReference type="Gene3D" id="3.40.33.10">
    <property type="entry name" value="CAP"/>
    <property type="match status" value="1"/>
</dbReference>
<evidence type="ECO:0000313" key="3">
    <source>
        <dbReference type="EMBL" id="MFC4740660.1"/>
    </source>
</evidence>
<dbReference type="CDD" id="cd05379">
    <property type="entry name" value="CAP_bacterial"/>
    <property type="match status" value="1"/>
</dbReference>